<accession>A0ABX8KVW1</accession>
<dbReference type="EMBL" id="CP077302">
    <property type="protein sequence ID" value="QXB18783.1"/>
    <property type="molecule type" value="Genomic_DNA"/>
</dbReference>
<dbReference type="Proteomes" id="UP000683520">
    <property type="component" value="Chromosome"/>
</dbReference>
<evidence type="ECO:0000313" key="1">
    <source>
        <dbReference type="EMBL" id="QXB18783.1"/>
    </source>
</evidence>
<dbReference type="GeneID" id="92748803"/>
<evidence type="ECO:0000313" key="2">
    <source>
        <dbReference type="Proteomes" id="UP000683520"/>
    </source>
</evidence>
<name>A0ABX8KVW1_9CORY</name>
<dbReference type="RefSeq" id="WP_070451853.1">
    <property type="nucleotide sequence ID" value="NZ_CP047198.1"/>
</dbReference>
<protein>
    <submittedName>
        <fullName evidence="1">Uncharacterized protein</fullName>
    </submittedName>
</protein>
<sequence>MTTTLAAPRACRPTRNRLTWTLHIEGMLGRVRGVVEKQMLLLPEGEPGEVWFTRWQRRPDRTYSCSETIRATEAEIEPFRRAIERLAAEENFVARLTQRSYHGAHVY</sequence>
<reference evidence="1 2" key="1">
    <citation type="submission" date="2021-06" db="EMBL/GenBank/DDBJ databases">
        <title>FDA dAtabase for Regulatory Grade micrObial Sequences (FDA-ARGOS): Supporting development and validation of Infectious Disease Dx tests.</title>
        <authorList>
            <person name="Sproer C."/>
            <person name="Gronow S."/>
            <person name="Severitt S."/>
            <person name="Schroder I."/>
            <person name="Tallon L."/>
            <person name="Sadzewicz L."/>
            <person name="Zhao X."/>
            <person name="Boylan J."/>
            <person name="Ott S."/>
            <person name="Bowen H."/>
            <person name="Vavikolanu K."/>
            <person name="Mehta A."/>
            <person name="Aluvathingal J."/>
            <person name="Nadendla S."/>
            <person name="Lowell S."/>
            <person name="Myers T."/>
            <person name="Yan Y."/>
        </authorList>
    </citation>
    <scope>NUCLEOTIDE SEQUENCE [LARGE SCALE GENOMIC DNA]</scope>
    <source>
        <strain evidence="1 2">FDAARGOS 1425</strain>
    </source>
</reference>
<proteinExistence type="predicted"/>
<gene>
    <name evidence="1" type="ORF">I6L55_01275</name>
</gene>
<keyword evidence="2" id="KW-1185">Reference proteome</keyword>
<organism evidence="1 2">
    <name type="scientific">Corynebacterium coyleae</name>
    <dbReference type="NCBI Taxonomy" id="53374"/>
    <lineage>
        <taxon>Bacteria</taxon>
        <taxon>Bacillati</taxon>
        <taxon>Actinomycetota</taxon>
        <taxon>Actinomycetes</taxon>
        <taxon>Mycobacteriales</taxon>
        <taxon>Corynebacteriaceae</taxon>
        <taxon>Corynebacterium</taxon>
    </lineage>
</organism>